<dbReference type="RefSeq" id="WP_237874011.1">
    <property type="nucleotide sequence ID" value="NZ_JAKLTR010000010.1"/>
</dbReference>
<evidence type="ECO:0000256" key="5">
    <source>
        <dbReference type="ARBA" id="ARBA00013950"/>
    </source>
</evidence>
<comment type="catalytic activity">
    <reaction evidence="1">
        <text>2 6,7-dimethyl-8-(1-D-ribityl)lumazine + H(+) = 5-amino-6-(D-ribitylamino)uracil + riboflavin</text>
        <dbReference type="Rhea" id="RHEA:20772"/>
        <dbReference type="ChEBI" id="CHEBI:15378"/>
        <dbReference type="ChEBI" id="CHEBI:15934"/>
        <dbReference type="ChEBI" id="CHEBI:57986"/>
        <dbReference type="ChEBI" id="CHEBI:58201"/>
        <dbReference type="EC" id="2.5.1.9"/>
    </reaction>
</comment>
<dbReference type="InterPro" id="IPR001783">
    <property type="entry name" value="Lumazine-bd"/>
</dbReference>
<gene>
    <name evidence="12" type="ORF">LZZ85_16085</name>
</gene>
<dbReference type="InterPro" id="IPR017938">
    <property type="entry name" value="Riboflavin_synthase-like_b-brl"/>
</dbReference>
<comment type="function">
    <text evidence="2">Catalyzes the dismutation of two molecules of 6,7-dimethyl-8-ribityllumazine, resulting in the formation of riboflavin and 5-amino-6-(D-ribitylamino)uracil.</text>
</comment>
<accession>A0ABS9KU07</accession>
<feature type="repeat" description="Lumazine-binding" evidence="10">
    <location>
        <begin position="96"/>
        <end position="192"/>
    </location>
</feature>
<evidence type="ECO:0000256" key="9">
    <source>
        <dbReference type="NCBIfam" id="TIGR00187"/>
    </source>
</evidence>
<evidence type="ECO:0000256" key="2">
    <source>
        <dbReference type="ARBA" id="ARBA00002803"/>
    </source>
</evidence>
<evidence type="ECO:0000256" key="1">
    <source>
        <dbReference type="ARBA" id="ARBA00000968"/>
    </source>
</evidence>
<dbReference type="PANTHER" id="PTHR21098:SF12">
    <property type="entry name" value="RIBOFLAVIN SYNTHASE"/>
    <property type="match status" value="1"/>
</dbReference>
<dbReference type="GO" id="GO:0004746">
    <property type="term" value="F:riboflavin synthase activity"/>
    <property type="evidence" value="ECO:0007669"/>
    <property type="project" value="UniProtKB-EC"/>
</dbReference>
<evidence type="ECO:0000313" key="12">
    <source>
        <dbReference type="EMBL" id="MCG2615816.1"/>
    </source>
</evidence>
<sequence length="200" mass="22273">MFTGIVEATGRIKEITHNGTNSTFWVESPLSPEFKIDQSVSHSGVCLTVEEVKDGMHRVTAISETLEKTNLNNWVSNSIVNIERCLPFNGRLDGHFVQGHVDTTGTCVAKTDKQGSWEFDIEFPREFAALVIEKGSISLNGISLTVFNVKENRFTVAIIPYTYTHTDICDVKTGSVVNLEFDILGKYIQRHISLNPALKP</sequence>
<dbReference type="PIRSF" id="PIRSF000498">
    <property type="entry name" value="Riboflavin_syn_A"/>
    <property type="match status" value="1"/>
</dbReference>
<keyword evidence="13" id="KW-1185">Reference proteome</keyword>
<dbReference type="EC" id="2.5.1.9" evidence="4 9"/>
<feature type="domain" description="Lumazine-binding" evidence="11">
    <location>
        <begin position="1"/>
        <end position="95"/>
    </location>
</feature>
<dbReference type="SUPFAM" id="SSF63380">
    <property type="entry name" value="Riboflavin synthase domain-like"/>
    <property type="match status" value="2"/>
</dbReference>
<dbReference type="PROSITE" id="PS51177">
    <property type="entry name" value="LUMAZINE_BIND"/>
    <property type="match status" value="2"/>
</dbReference>
<keyword evidence="7 12" id="KW-0808">Transferase</keyword>
<keyword evidence="6" id="KW-0686">Riboflavin biosynthesis</keyword>
<evidence type="ECO:0000256" key="4">
    <source>
        <dbReference type="ARBA" id="ARBA00012827"/>
    </source>
</evidence>
<feature type="repeat" description="Lumazine-binding" evidence="10">
    <location>
        <begin position="1"/>
        <end position="95"/>
    </location>
</feature>
<dbReference type="Proteomes" id="UP001165367">
    <property type="component" value="Unassembled WGS sequence"/>
</dbReference>
<evidence type="ECO:0000256" key="10">
    <source>
        <dbReference type="PROSITE-ProRule" id="PRU00524"/>
    </source>
</evidence>
<dbReference type="Gene3D" id="2.40.30.20">
    <property type="match status" value="2"/>
</dbReference>
<dbReference type="InterPro" id="IPR023366">
    <property type="entry name" value="ATP_synth_asu-like_sf"/>
</dbReference>
<name>A0ABS9KU07_9BACT</name>
<dbReference type="EMBL" id="JAKLTR010000010">
    <property type="protein sequence ID" value="MCG2615816.1"/>
    <property type="molecule type" value="Genomic_DNA"/>
</dbReference>
<dbReference type="InterPro" id="IPR026017">
    <property type="entry name" value="Lumazine-bd_dom"/>
</dbReference>
<evidence type="ECO:0000256" key="7">
    <source>
        <dbReference type="ARBA" id="ARBA00022679"/>
    </source>
</evidence>
<evidence type="ECO:0000256" key="6">
    <source>
        <dbReference type="ARBA" id="ARBA00022619"/>
    </source>
</evidence>
<organism evidence="12 13">
    <name type="scientific">Terrimonas ginsenosidimutans</name>
    <dbReference type="NCBI Taxonomy" id="2908004"/>
    <lineage>
        <taxon>Bacteria</taxon>
        <taxon>Pseudomonadati</taxon>
        <taxon>Bacteroidota</taxon>
        <taxon>Chitinophagia</taxon>
        <taxon>Chitinophagales</taxon>
        <taxon>Chitinophagaceae</taxon>
        <taxon>Terrimonas</taxon>
    </lineage>
</organism>
<dbReference type="CDD" id="cd00402">
    <property type="entry name" value="Riboflavin_synthase_like"/>
    <property type="match status" value="1"/>
</dbReference>
<dbReference type="Pfam" id="PF00677">
    <property type="entry name" value="Lum_binding"/>
    <property type="match status" value="2"/>
</dbReference>
<comment type="caution">
    <text evidence="12">The sequence shown here is derived from an EMBL/GenBank/DDBJ whole genome shotgun (WGS) entry which is preliminary data.</text>
</comment>
<evidence type="ECO:0000256" key="8">
    <source>
        <dbReference type="ARBA" id="ARBA00022737"/>
    </source>
</evidence>
<dbReference type="PANTHER" id="PTHR21098">
    <property type="entry name" value="RIBOFLAVIN SYNTHASE ALPHA CHAIN"/>
    <property type="match status" value="1"/>
</dbReference>
<reference evidence="12" key="1">
    <citation type="submission" date="2022-01" db="EMBL/GenBank/DDBJ databases">
        <authorList>
            <person name="Jo J.-H."/>
            <person name="Im W.-T."/>
        </authorList>
    </citation>
    <scope>NUCLEOTIDE SEQUENCE</scope>
    <source>
        <strain evidence="12">NA20</strain>
    </source>
</reference>
<dbReference type="NCBIfam" id="TIGR00187">
    <property type="entry name" value="ribE"/>
    <property type="match status" value="1"/>
</dbReference>
<evidence type="ECO:0000259" key="11">
    <source>
        <dbReference type="PROSITE" id="PS51177"/>
    </source>
</evidence>
<feature type="domain" description="Lumazine-binding" evidence="11">
    <location>
        <begin position="96"/>
        <end position="192"/>
    </location>
</feature>
<dbReference type="NCBIfam" id="NF006767">
    <property type="entry name" value="PRK09289.1"/>
    <property type="match status" value="1"/>
</dbReference>
<keyword evidence="8" id="KW-0677">Repeat</keyword>
<evidence type="ECO:0000313" key="13">
    <source>
        <dbReference type="Proteomes" id="UP001165367"/>
    </source>
</evidence>
<protein>
    <recommendedName>
        <fullName evidence="5 9">Riboflavin synthase</fullName>
        <ecNumber evidence="4 9">2.5.1.9</ecNumber>
    </recommendedName>
</protein>
<comment type="pathway">
    <text evidence="3">Cofactor biosynthesis; riboflavin biosynthesis; riboflavin from 2-hydroxy-3-oxobutyl phosphate and 5-amino-6-(D-ribitylamino)uracil: step 2/2.</text>
</comment>
<proteinExistence type="predicted"/>
<evidence type="ECO:0000256" key="3">
    <source>
        <dbReference type="ARBA" id="ARBA00004887"/>
    </source>
</evidence>